<gene>
    <name evidence="3" type="ordered locus">Cphamn1_0382</name>
</gene>
<feature type="transmembrane region" description="Helical" evidence="2">
    <location>
        <begin position="197"/>
        <end position="213"/>
    </location>
</feature>
<keyword evidence="2" id="KW-0472">Membrane</keyword>
<feature type="transmembrane region" description="Helical" evidence="2">
    <location>
        <begin position="219"/>
        <end position="238"/>
    </location>
</feature>
<name>B3ELL9_CHLPB</name>
<feature type="transmembrane region" description="Helical" evidence="2">
    <location>
        <begin position="375"/>
        <end position="396"/>
    </location>
</feature>
<feature type="transmembrane region" description="Helical" evidence="2">
    <location>
        <begin position="20"/>
        <end position="40"/>
    </location>
</feature>
<evidence type="ECO:0000256" key="1">
    <source>
        <dbReference type="SAM" id="MobiDB-lite"/>
    </source>
</evidence>
<dbReference type="AlphaFoldDB" id="B3ELL9"/>
<feature type="transmembrane region" description="Helical" evidence="2">
    <location>
        <begin position="402"/>
        <end position="420"/>
    </location>
</feature>
<dbReference type="EMBL" id="CP001101">
    <property type="protein sequence ID" value="ACE03348.1"/>
    <property type="molecule type" value="Genomic_DNA"/>
</dbReference>
<dbReference type="OrthoDB" id="5787206at2"/>
<dbReference type="KEGG" id="cpb:Cphamn1_0382"/>
<protein>
    <recommendedName>
        <fullName evidence="4">Glycosyltransferase RgtA/B/C/D-like domain-containing protein</fullName>
    </recommendedName>
</protein>
<feature type="transmembrane region" description="Helical" evidence="2">
    <location>
        <begin position="250"/>
        <end position="270"/>
    </location>
</feature>
<feature type="transmembrane region" description="Helical" evidence="2">
    <location>
        <begin position="114"/>
        <end position="137"/>
    </location>
</feature>
<feature type="transmembrane region" description="Helical" evidence="2">
    <location>
        <begin position="342"/>
        <end position="363"/>
    </location>
</feature>
<evidence type="ECO:0008006" key="4">
    <source>
        <dbReference type="Google" id="ProtNLM"/>
    </source>
</evidence>
<evidence type="ECO:0000313" key="3">
    <source>
        <dbReference type="EMBL" id="ACE03348.1"/>
    </source>
</evidence>
<organism evidence="3">
    <name type="scientific">Chlorobium phaeobacteroides (strain BS1)</name>
    <dbReference type="NCBI Taxonomy" id="331678"/>
    <lineage>
        <taxon>Bacteria</taxon>
        <taxon>Pseudomonadati</taxon>
        <taxon>Chlorobiota</taxon>
        <taxon>Chlorobiia</taxon>
        <taxon>Chlorobiales</taxon>
        <taxon>Chlorobiaceae</taxon>
        <taxon>Chlorobium/Pelodictyon group</taxon>
        <taxon>Chlorobium</taxon>
    </lineage>
</organism>
<evidence type="ECO:0000256" key="2">
    <source>
        <dbReference type="SAM" id="Phobius"/>
    </source>
</evidence>
<feature type="transmembrane region" description="Helical" evidence="2">
    <location>
        <begin position="174"/>
        <end position="190"/>
    </location>
</feature>
<accession>B3ELL9</accession>
<keyword evidence="2" id="KW-1133">Transmembrane helix</keyword>
<sequence length="459" mass="52087">MNEVIFSYRDSGLESLSPATFAGTLILVISLVLPVCYSVFRKDTGSLVLLWSLLFVYHAVSLINSFYTTTYGAGVDARAFYNHAVDIAFTGDFQFHFGAGSSIFENYLGALFSFFGPSVFLASELSVLAFTFSAVYLVKMAAITGLYDYRRWILFFFGSLPTMWLLSAVPMREAYQYLFFILTVYTAICMRQKKNVLFLPLILIFAVCMGLFHKGLVLFIVPLVLVLFLYSTGSALSGERNRRDAVLYRRFLFAAFSVVVIFAVIFVSQYPQFLNDTPKAVIKGEAFDYVEQYRVPSKESRATYGIDFRHDNPAALLGSVAKMQLYYFLYPFPWKIANFQDLYALLENSWRFFLILSSFFLVWKHRKTGDATYAMLLLLYFVNAFLWGLGTINYGTAIRHHLVPFWIIVLLGTPGIIEGARRLNALYASRLLRKSRGASAPENHARQSGITEHMSKGES</sequence>
<proteinExistence type="predicted"/>
<reference evidence="3" key="1">
    <citation type="submission" date="2008-06" db="EMBL/GenBank/DDBJ databases">
        <title>Complete sequence of Chlorobium phaeobacteroides BS1.</title>
        <authorList>
            <consortium name="US DOE Joint Genome Institute"/>
            <person name="Lucas S."/>
            <person name="Copeland A."/>
            <person name="Lapidus A."/>
            <person name="Glavina del Rio T."/>
            <person name="Dalin E."/>
            <person name="Tice H."/>
            <person name="Bruce D."/>
            <person name="Goodwin L."/>
            <person name="Pitluck S."/>
            <person name="Schmutz J."/>
            <person name="Larimer F."/>
            <person name="Land M."/>
            <person name="Hauser L."/>
            <person name="Kyrpides N."/>
            <person name="Ovchinnikova G."/>
            <person name="Li T."/>
            <person name="Liu Z."/>
            <person name="Zhao F."/>
            <person name="Overmann J."/>
            <person name="Bryant D.A."/>
            <person name="Richardson P."/>
        </authorList>
    </citation>
    <scope>NUCLEOTIDE SEQUENCE [LARGE SCALE GENOMIC DNA]</scope>
    <source>
        <strain evidence="3">BS1</strain>
    </source>
</reference>
<dbReference type="HOGENOM" id="CLU_595423_0_0_10"/>
<feature type="transmembrane region" description="Helical" evidence="2">
    <location>
        <begin position="149"/>
        <end position="168"/>
    </location>
</feature>
<keyword evidence="2" id="KW-0812">Transmembrane</keyword>
<feature type="region of interest" description="Disordered" evidence="1">
    <location>
        <begin position="438"/>
        <end position="459"/>
    </location>
</feature>
<feature type="transmembrane region" description="Helical" evidence="2">
    <location>
        <begin position="47"/>
        <end position="67"/>
    </location>
</feature>
<dbReference type="STRING" id="331678.Cphamn1_0382"/>